<feature type="transmembrane region" description="Helical" evidence="1">
    <location>
        <begin position="76"/>
        <end position="96"/>
    </location>
</feature>
<feature type="transmembrane region" description="Helical" evidence="1">
    <location>
        <begin position="133"/>
        <end position="155"/>
    </location>
</feature>
<proteinExistence type="predicted"/>
<name>A0A1H8HRW9_9BACI</name>
<keyword evidence="1" id="KW-0472">Membrane</keyword>
<keyword evidence="3" id="KW-1185">Reference proteome</keyword>
<organism evidence="2 3">
    <name type="scientific">Mesobacillus persicus</name>
    <dbReference type="NCBI Taxonomy" id="930146"/>
    <lineage>
        <taxon>Bacteria</taxon>
        <taxon>Bacillati</taxon>
        <taxon>Bacillota</taxon>
        <taxon>Bacilli</taxon>
        <taxon>Bacillales</taxon>
        <taxon>Bacillaceae</taxon>
        <taxon>Mesobacillus</taxon>
    </lineage>
</organism>
<dbReference type="EMBL" id="FOBW01000015">
    <property type="protein sequence ID" value="SEN58912.1"/>
    <property type="molecule type" value="Genomic_DNA"/>
</dbReference>
<dbReference type="Proteomes" id="UP000198553">
    <property type="component" value="Unassembled WGS sequence"/>
</dbReference>
<evidence type="ECO:0000256" key="1">
    <source>
        <dbReference type="SAM" id="Phobius"/>
    </source>
</evidence>
<evidence type="ECO:0000313" key="3">
    <source>
        <dbReference type="Proteomes" id="UP000198553"/>
    </source>
</evidence>
<dbReference type="OrthoDB" id="2618234at2"/>
<sequence>MMLWEQFDKNEIYILVMLVVAYATFFILPKKLPRDITLLFLIWGFSSSTLFDFTIGGGLMDFYKVNDSNKYEVTDLLTYILFATFGYFFVYFYQVLRINKKRFIPYVLGWTAIGLVMETVSKWMGVTHYQHGYILPYSIAVFLVVQTTTGLYFELIKRRMNLGK</sequence>
<protein>
    <submittedName>
        <fullName evidence="2">Uncharacterized protein</fullName>
    </submittedName>
</protein>
<dbReference type="AlphaFoldDB" id="A0A1H8HRW9"/>
<feature type="transmembrane region" description="Helical" evidence="1">
    <location>
        <begin position="12"/>
        <end position="29"/>
    </location>
</feature>
<accession>A0A1H8HRW9</accession>
<feature type="transmembrane region" description="Helical" evidence="1">
    <location>
        <begin position="103"/>
        <end position="121"/>
    </location>
</feature>
<keyword evidence="1" id="KW-1133">Transmembrane helix</keyword>
<reference evidence="3" key="1">
    <citation type="submission" date="2016-10" db="EMBL/GenBank/DDBJ databases">
        <authorList>
            <person name="Varghese N."/>
            <person name="Submissions S."/>
        </authorList>
    </citation>
    <scope>NUCLEOTIDE SEQUENCE [LARGE SCALE GENOMIC DNA]</scope>
    <source>
        <strain evidence="3">B48,IBRC-M 10115,DSM 25386,CECT 8001</strain>
    </source>
</reference>
<evidence type="ECO:0000313" key="2">
    <source>
        <dbReference type="EMBL" id="SEN58912.1"/>
    </source>
</evidence>
<keyword evidence="1" id="KW-0812">Transmembrane</keyword>
<gene>
    <name evidence="2" type="ORF">SAMN05192533_115118</name>
</gene>
<feature type="transmembrane region" description="Helical" evidence="1">
    <location>
        <begin position="36"/>
        <end position="56"/>
    </location>
</feature>
<dbReference type="RefSeq" id="WP_090749090.1">
    <property type="nucleotide sequence ID" value="NZ_FOBW01000015.1"/>
</dbReference>